<gene>
    <name evidence="1" type="ORF">HY04_14855</name>
    <name evidence="2" type="ORF">NCTC13489_02017</name>
</gene>
<evidence type="ECO:0008006" key="5">
    <source>
        <dbReference type="Google" id="ProtNLM"/>
    </source>
</evidence>
<dbReference type="KEGG" id="cant:NCTC13489_02017"/>
<sequence length="289" mass="34315">MTKILSSLLLIILFTKSYSQDVVSSNIKSIEVLEFELIKKGSEFVKGQRLGITEYVDDYLEEYNKTGKVIATYRLFVDTEPILRATYEYNNQDLLVKMASYSVGTKKLSSTTFYMYENQNRISEEKFITEPNTVGFVNTIETYKYNTSTKDYECSRYVQNEENKEFELNNIQYFKVDNKDNVLQQLYYDPAKKENYREENYKFNSKNKIVESQLKDDVAENISNETYSYNKNGDVVKQNTETIYKDGKKYSYEYTYDYSYDKEGSWVTKKSMKNEKEPGVYYERKIVYR</sequence>
<keyword evidence="3" id="KW-1185">Reference proteome</keyword>
<evidence type="ECO:0000313" key="1">
    <source>
        <dbReference type="EMBL" id="KEY17724.1"/>
    </source>
</evidence>
<evidence type="ECO:0000313" key="4">
    <source>
        <dbReference type="Proteomes" id="UP000270036"/>
    </source>
</evidence>
<reference evidence="1 3" key="1">
    <citation type="submission" date="2014-07" db="EMBL/GenBank/DDBJ databases">
        <authorList>
            <person name="Pisani N.G."/>
            <person name="Newman J.D."/>
        </authorList>
    </citation>
    <scope>NUCLEOTIDE SEQUENCE [LARGE SCALE GENOMIC DNA]</scope>
    <source>
        <strain evidence="1 3">LMG 24720</strain>
    </source>
</reference>
<dbReference type="STRING" id="266748.HY04_14855"/>
<name>A0A448NSP6_9FLAO</name>
<protein>
    <recommendedName>
        <fullName evidence="5">YD repeat-containing protein</fullName>
    </recommendedName>
</protein>
<reference evidence="2 4" key="2">
    <citation type="submission" date="2018-12" db="EMBL/GenBank/DDBJ databases">
        <authorList>
            <consortium name="Pathogen Informatics"/>
        </authorList>
    </citation>
    <scope>NUCLEOTIDE SEQUENCE [LARGE SCALE GENOMIC DNA]</scope>
    <source>
        <strain evidence="2 4">NCTC13489</strain>
    </source>
</reference>
<dbReference type="AlphaFoldDB" id="A0A448NSP6"/>
<organism evidence="2 4">
    <name type="scientific">Kaistella antarctica</name>
    <dbReference type="NCBI Taxonomy" id="266748"/>
    <lineage>
        <taxon>Bacteria</taxon>
        <taxon>Pseudomonadati</taxon>
        <taxon>Bacteroidota</taxon>
        <taxon>Flavobacteriia</taxon>
        <taxon>Flavobacteriales</taxon>
        <taxon>Weeksellaceae</taxon>
        <taxon>Chryseobacterium group</taxon>
        <taxon>Kaistella</taxon>
    </lineage>
</organism>
<dbReference type="Proteomes" id="UP000270036">
    <property type="component" value="Chromosome"/>
</dbReference>
<dbReference type="RefSeq" id="WP_034721630.1">
    <property type="nucleotide sequence ID" value="NZ_FOIX01000001.1"/>
</dbReference>
<evidence type="ECO:0000313" key="3">
    <source>
        <dbReference type="Proteomes" id="UP000028349"/>
    </source>
</evidence>
<dbReference type="EMBL" id="LR134441">
    <property type="protein sequence ID" value="VEI00241.1"/>
    <property type="molecule type" value="Genomic_DNA"/>
</dbReference>
<dbReference type="EMBL" id="JPEP01000003">
    <property type="protein sequence ID" value="KEY17724.1"/>
    <property type="molecule type" value="Genomic_DNA"/>
</dbReference>
<evidence type="ECO:0000313" key="2">
    <source>
        <dbReference type="EMBL" id="VEI00241.1"/>
    </source>
</evidence>
<accession>A0A448NSP6</accession>
<dbReference type="Proteomes" id="UP000028349">
    <property type="component" value="Unassembled WGS sequence"/>
</dbReference>
<proteinExistence type="predicted"/>